<dbReference type="AlphaFoldDB" id="A0A9P7AXC8"/>
<evidence type="ECO:0000313" key="2">
    <source>
        <dbReference type="Proteomes" id="UP000807769"/>
    </source>
</evidence>
<gene>
    <name evidence="1" type="ORF">BJ212DRAFT_1306213</name>
</gene>
<comment type="caution">
    <text evidence="1">The sequence shown here is derived from an EMBL/GenBank/DDBJ whole genome shotgun (WGS) entry which is preliminary data.</text>
</comment>
<evidence type="ECO:0000313" key="1">
    <source>
        <dbReference type="EMBL" id="KAG1796561.1"/>
    </source>
</evidence>
<organism evidence="1 2">
    <name type="scientific">Suillus subaureus</name>
    <dbReference type="NCBI Taxonomy" id="48587"/>
    <lineage>
        <taxon>Eukaryota</taxon>
        <taxon>Fungi</taxon>
        <taxon>Dikarya</taxon>
        <taxon>Basidiomycota</taxon>
        <taxon>Agaricomycotina</taxon>
        <taxon>Agaricomycetes</taxon>
        <taxon>Agaricomycetidae</taxon>
        <taxon>Boletales</taxon>
        <taxon>Suillineae</taxon>
        <taxon>Suillaceae</taxon>
        <taxon>Suillus</taxon>
    </lineage>
</organism>
<dbReference type="RefSeq" id="XP_041185371.1">
    <property type="nucleotide sequence ID" value="XM_041333807.1"/>
</dbReference>
<accession>A0A9P7AXC8</accession>
<dbReference type="GeneID" id="64627824"/>
<dbReference type="Proteomes" id="UP000807769">
    <property type="component" value="Unassembled WGS sequence"/>
</dbReference>
<dbReference type="EMBL" id="JABBWG010000250">
    <property type="protein sequence ID" value="KAG1796561.1"/>
    <property type="molecule type" value="Genomic_DNA"/>
</dbReference>
<protein>
    <submittedName>
        <fullName evidence="1">Uncharacterized protein</fullName>
    </submittedName>
</protein>
<keyword evidence="2" id="KW-1185">Reference proteome</keyword>
<reference evidence="1" key="1">
    <citation type="journal article" date="2020" name="New Phytol.">
        <title>Comparative genomics reveals dynamic genome evolution in host specialist ectomycorrhizal fungi.</title>
        <authorList>
            <person name="Lofgren L.A."/>
            <person name="Nguyen N.H."/>
            <person name="Vilgalys R."/>
            <person name="Ruytinx J."/>
            <person name="Liao H.L."/>
            <person name="Branco S."/>
            <person name="Kuo A."/>
            <person name="LaButti K."/>
            <person name="Lipzen A."/>
            <person name="Andreopoulos W."/>
            <person name="Pangilinan J."/>
            <person name="Riley R."/>
            <person name="Hundley H."/>
            <person name="Na H."/>
            <person name="Barry K."/>
            <person name="Grigoriev I.V."/>
            <person name="Stajich J.E."/>
            <person name="Kennedy P.G."/>
        </authorList>
    </citation>
    <scope>NUCLEOTIDE SEQUENCE</scope>
    <source>
        <strain evidence="1">MN1</strain>
    </source>
</reference>
<name>A0A9P7AXC8_9AGAM</name>
<proteinExistence type="predicted"/>
<sequence>MLERLIGLSCLKSTAVCIILRAVRVEAHETFTGTVPVLILQGQPVGAINDASDGLMLTDLGAEADKSGKSDRPVYESRRLYDKSTPKAFSRLDNTQLEVKNF</sequence>